<feature type="compositionally biased region" description="Basic residues" evidence="1">
    <location>
        <begin position="847"/>
        <end position="856"/>
    </location>
</feature>
<feature type="compositionally biased region" description="Low complexity" evidence="1">
    <location>
        <begin position="976"/>
        <end position="985"/>
    </location>
</feature>
<evidence type="ECO:0000259" key="2">
    <source>
        <dbReference type="PROSITE" id="PS50090"/>
    </source>
</evidence>
<feature type="compositionally biased region" description="Polar residues" evidence="1">
    <location>
        <begin position="793"/>
        <end position="819"/>
    </location>
</feature>
<organism evidence="5 6">
    <name type="scientific">Mortierella hygrophila</name>
    <dbReference type="NCBI Taxonomy" id="979708"/>
    <lineage>
        <taxon>Eukaryota</taxon>
        <taxon>Fungi</taxon>
        <taxon>Fungi incertae sedis</taxon>
        <taxon>Mucoromycota</taxon>
        <taxon>Mortierellomycotina</taxon>
        <taxon>Mortierellomycetes</taxon>
        <taxon>Mortierellales</taxon>
        <taxon>Mortierellaceae</taxon>
        <taxon>Mortierella</taxon>
    </lineage>
</organism>
<feature type="compositionally biased region" description="Low complexity" evidence="1">
    <location>
        <begin position="996"/>
        <end position="1012"/>
    </location>
</feature>
<accession>A0A9P6FH05</accession>
<dbReference type="InterPro" id="IPR017884">
    <property type="entry name" value="SANT_dom"/>
</dbReference>
<dbReference type="PROSITE" id="PS51294">
    <property type="entry name" value="HTH_MYB"/>
    <property type="match status" value="2"/>
</dbReference>
<evidence type="ECO:0000313" key="5">
    <source>
        <dbReference type="EMBL" id="KAF9551056.1"/>
    </source>
</evidence>
<feature type="compositionally biased region" description="Polar residues" evidence="1">
    <location>
        <begin position="29"/>
        <end position="63"/>
    </location>
</feature>
<feature type="compositionally biased region" description="Basic and acidic residues" evidence="1">
    <location>
        <begin position="278"/>
        <end position="299"/>
    </location>
</feature>
<reference evidence="5" key="1">
    <citation type="journal article" date="2020" name="Fungal Divers.">
        <title>Resolving the Mortierellaceae phylogeny through synthesis of multi-gene phylogenetics and phylogenomics.</title>
        <authorList>
            <person name="Vandepol N."/>
            <person name="Liber J."/>
            <person name="Desiro A."/>
            <person name="Na H."/>
            <person name="Kennedy M."/>
            <person name="Barry K."/>
            <person name="Grigoriev I.V."/>
            <person name="Miller A.N."/>
            <person name="O'Donnell K."/>
            <person name="Stajich J.E."/>
            <person name="Bonito G."/>
        </authorList>
    </citation>
    <scope>NUCLEOTIDE SEQUENCE</scope>
    <source>
        <strain evidence="5">NRRL 2591</strain>
    </source>
</reference>
<feature type="compositionally biased region" description="Polar residues" evidence="1">
    <location>
        <begin position="480"/>
        <end position="494"/>
    </location>
</feature>
<feature type="region of interest" description="Disordered" evidence="1">
    <location>
        <begin position="662"/>
        <end position="1322"/>
    </location>
</feature>
<dbReference type="InterPro" id="IPR001005">
    <property type="entry name" value="SANT/Myb"/>
</dbReference>
<feature type="compositionally biased region" description="Basic and acidic residues" evidence="1">
    <location>
        <begin position="1"/>
        <end position="12"/>
    </location>
</feature>
<feature type="compositionally biased region" description="Low complexity" evidence="1">
    <location>
        <begin position="716"/>
        <end position="729"/>
    </location>
</feature>
<dbReference type="InterPro" id="IPR009057">
    <property type="entry name" value="Homeodomain-like_sf"/>
</dbReference>
<feature type="compositionally biased region" description="Low complexity" evidence="1">
    <location>
        <begin position="1170"/>
        <end position="1187"/>
    </location>
</feature>
<feature type="domain" description="HTH myb-type" evidence="4">
    <location>
        <begin position="558"/>
        <end position="613"/>
    </location>
</feature>
<feature type="domain" description="Myb-like" evidence="2">
    <location>
        <begin position="558"/>
        <end position="609"/>
    </location>
</feature>
<feature type="compositionally biased region" description="Polar residues" evidence="1">
    <location>
        <begin position="663"/>
        <end position="672"/>
    </location>
</feature>
<dbReference type="Proteomes" id="UP000723463">
    <property type="component" value="Unassembled WGS sequence"/>
</dbReference>
<evidence type="ECO:0000259" key="3">
    <source>
        <dbReference type="PROSITE" id="PS51293"/>
    </source>
</evidence>
<gene>
    <name evidence="5" type="ORF">EC957_010824</name>
</gene>
<evidence type="ECO:0000256" key="1">
    <source>
        <dbReference type="SAM" id="MobiDB-lite"/>
    </source>
</evidence>
<feature type="compositionally biased region" description="Basic and acidic residues" evidence="1">
    <location>
        <begin position="378"/>
        <end position="403"/>
    </location>
</feature>
<dbReference type="SUPFAM" id="SSF46689">
    <property type="entry name" value="Homeodomain-like"/>
    <property type="match status" value="1"/>
</dbReference>
<dbReference type="PROSITE" id="PS51293">
    <property type="entry name" value="SANT"/>
    <property type="match status" value="1"/>
</dbReference>
<feature type="compositionally biased region" description="Basic residues" evidence="1">
    <location>
        <begin position="300"/>
        <end position="314"/>
    </location>
</feature>
<dbReference type="GO" id="GO:0000981">
    <property type="term" value="F:DNA-binding transcription factor activity, RNA polymerase II-specific"/>
    <property type="evidence" value="ECO:0007669"/>
    <property type="project" value="TreeGrafter"/>
</dbReference>
<feature type="domain" description="Myb-like" evidence="2">
    <location>
        <begin position="610"/>
        <end position="655"/>
    </location>
</feature>
<keyword evidence="6" id="KW-1185">Reference proteome</keyword>
<feature type="compositionally biased region" description="Polar residues" evidence="1">
    <location>
        <begin position="509"/>
        <end position="519"/>
    </location>
</feature>
<feature type="compositionally biased region" description="Polar residues" evidence="1">
    <location>
        <begin position="827"/>
        <end position="838"/>
    </location>
</feature>
<feature type="compositionally biased region" description="Low complexity" evidence="1">
    <location>
        <begin position="857"/>
        <end position="873"/>
    </location>
</feature>
<dbReference type="EMBL" id="JAAAXW010000007">
    <property type="protein sequence ID" value="KAF9551056.1"/>
    <property type="molecule type" value="Genomic_DNA"/>
</dbReference>
<feature type="compositionally biased region" description="Low complexity" evidence="1">
    <location>
        <begin position="781"/>
        <end position="792"/>
    </location>
</feature>
<evidence type="ECO:0000313" key="6">
    <source>
        <dbReference type="Proteomes" id="UP000723463"/>
    </source>
</evidence>
<feature type="compositionally biased region" description="Basic and acidic residues" evidence="1">
    <location>
        <begin position="336"/>
        <end position="350"/>
    </location>
</feature>
<feature type="compositionally biased region" description="Low complexity" evidence="1">
    <location>
        <begin position="1311"/>
        <end position="1322"/>
    </location>
</feature>
<protein>
    <submittedName>
        <fullName evidence="5">Uncharacterized protein</fullName>
    </submittedName>
</protein>
<feature type="domain" description="HTH myb-type" evidence="4">
    <location>
        <begin position="614"/>
        <end position="666"/>
    </location>
</feature>
<feature type="compositionally biased region" description="Low complexity" evidence="1">
    <location>
        <begin position="1097"/>
        <end position="1117"/>
    </location>
</feature>
<feature type="compositionally biased region" description="Low complexity" evidence="1">
    <location>
        <begin position="495"/>
        <end position="508"/>
    </location>
</feature>
<feature type="compositionally biased region" description="Low complexity" evidence="1">
    <location>
        <begin position="949"/>
        <end position="959"/>
    </location>
</feature>
<evidence type="ECO:0000259" key="4">
    <source>
        <dbReference type="PROSITE" id="PS51294"/>
    </source>
</evidence>
<feature type="compositionally biased region" description="Polar residues" evidence="1">
    <location>
        <begin position="535"/>
        <end position="545"/>
    </location>
</feature>
<comment type="caution">
    <text evidence="5">The sequence shown here is derived from an EMBL/GenBank/DDBJ whole genome shotgun (WGS) entry which is preliminary data.</text>
</comment>
<feature type="region of interest" description="Disordered" evidence="1">
    <location>
        <begin position="1"/>
        <end position="118"/>
    </location>
</feature>
<dbReference type="InterPro" id="IPR017930">
    <property type="entry name" value="Myb_dom"/>
</dbReference>
<feature type="compositionally biased region" description="Low complexity" evidence="1">
    <location>
        <begin position="926"/>
        <end position="940"/>
    </location>
</feature>
<dbReference type="Pfam" id="PF13921">
    <property type="entry name" value="Myb_DNA-bind_6"/>
    <property type="match status" value="1"/>
</dbReference>
<feature type="compositionally biased region" description="Polar residues" evidence="1">
    <location>
        <begin position="440"/>
        <end position="473"/>
    </location>
</feature>
<dbReference type="PANTHER" id="PTHR45614:SF51">
    <property type="entry name" value="MYB-LIKE DNA-BINDING PROTEIN BAS1"/>
    <property type="match status" value="1"/>
</dbReference>
<feature type="compositionally biased region" description="Low complexity" evidence="1">
    <location>
        <begin position="72"/>
        <end position="92"/>
    </location>
</feature>
<dbReference type="CDD" id="cd00167">
    <property type="entry name" value="SANT"/>
    <property type="match status" value="2"/>
</dbReference>
<dbReference type="InterPro" id="IPR050560">
    <property type="entry name" value="MYB_TF"/>
</dbReference>
<name>A0A9P6FH05_9FUNG</name>
<proteinExistence type="predicted"/>
<feature type="compositionally biased region" description="Low complexity" evidence="1">
    <location>
        <begin position="1205"/>
        <end position="1215"/>
    </location>
</feature>
<dbReference type="SMART" id="SM00717">
    <property type="entry name" value="SANT"/>
    <property type="match status" value="2"/>
</dbReference>
<feature type="compositionally biased region" description="Polar residues" evidence="1">
    <location>
        <begin position="907"/>
        <end position="916"/>
    </location>
</feature>
<feature type="compositionally biased region" description="Low complexity" evidence="1">
    <location>
        <begin position="1020"/>
        <end position="1083"/>
    </location>
</feature>
<dbReference type="Gene3D" id="1.10.10.60">
    <property type="entry name" value="Homeodomain-like"/>
    <property type="match status" value="2"/>
</dbReference>
<feature type="compositionally biased region" description="Polar residues" evidence="1">
    <location>
        <begin position="1128"/>
        <end position="1165"/>
    </location>
</feature>
<sequence>MTVSDQDTKMDVDIVTPNDPPGSHIHLTDSPSTLKDASQALQPAAPTVSTDPTTPSQPPNNSGAAAAEPMIQDQQPQQQPQTQPVEQSTPSTAAVTAPEISATAGPEMDDDGDEDLYKSRHPSAVFRPQLDDIVMDQDLLDFYEQLKFLVSLSPLKTAQVLYAFSLATEHLSPELEVRRSVLDLNRRAFSFYQENTWFTVDLESKENLSDDEAYESSDPKFRILPARHGLFPALQKQPFGYQSNPAYYNPYPPYPYPYYAEPDHYLPDNAEPRPASPRRQDGEGEQERERQPRDRERSSRSHRRGTKSSKRRRSRDSESSVRPLGSVTKIRLRTSGYDDRSSKKSRRDPDSPSLSSMDGVRKHHRQSTETGDASMDLTQRKDPERHRDRVRDANYERERMERRLARKLKKQARAGEHASGDRQKDSGSSQTKIRPLKITLVQSGKSGSNSTAQDSATDGTGHNISKGSQNWNPNGDHADSSSNAHRSIQPQNNNAAASADDGASASSGQKPANINTQAPQPIPRKPKHSHALQASPVQTTSTHGGQTAPGPFSSDKSDDKLKKGTWTAAEEEILLEAVRGLSSENWHAVAQMVPGRNAKQCMQKWQTDLDPQINRLPWTEAEDEKLVEAYHRYGNSWQQIAKMVETRTWYQCYNRVRAKSVKTKIQQTTGTHPASIANGGIPGGPRPEGSKPGSKRDGEKRKGHGSQGGMTSGLASGPSMDPQSQSGPSQPRPTPLSGESNSSNNNSGDYIRVKGQQMQGVLALGPSAQAQEPTAGHRDQPISSPSQGPPSSTEGATPSTSSSDYHRSSPMSARQQDVPQHQGVKPASSTPSQGTSQAQFQPPQHLHSPHQQHHSQHQQSPQQRPPQHQASPHTSQHQPSQPLKSVKTEPQQPTTPQLKPDAGYWPQQPTSSSSPRAGSPKGYRTPQLSQGQQQQQQPSPHRQHNHNISPAQSHSPSHQSQHHHQQGMQPPPPPSSHSNYPSQSPGPTAIHMTYEGQSSSSSSNGGSAPGKSTGAGLGIHQSYPSQQQAPSQQQGQQNQQSQQQHSSPYQQHHRQQPSPHQQHPQQSPQQQQQSSHYRQKSSSNHLRPVPPLSATLSKGQPPSSAGSSSPSISMQPQHGNRPPPPPVSQKSHSGSYSPSTLPPIQQHHAASQQSPKSFSGNQRLPSFNGPPSSSTASTTASSSASSPHPLLPPVQGHSQQPLPPFQGQRQQQASPSSPPPPQALGSQSSSSYSSGPPPSIVTSANMTPPGPGSGVHSTYSTPVLAPPLLSPTLANSPTGGFISTSALLMMARNAQQQQQQHRQSPGGGGPNSSTPSTSIPPP</sequence>
<dbReference type="PANTHER" id="PTHR45614">
    <property type="entry name" value="MYB PROTEIN-RELATED"/>
    <property type="match status" value="1"/>
</dbReference>
<feature type="domain" description="SANT" evidence="3">
    <location>
        <begin position="618"/>
        <end position="652"/>
    </location>
</feature>
<dbReference type="GO" id="GO:0005634">
    <property type="term" value="C:nucleus"/>
    <property type="evidence" value="ECO:0007669"/>
    <property type="project" value="TreeGrafter"/>
</dbReference>
<dbReference type="GO" id="GO:0000978">
    <property type="term" value="F:RNA polymerase II cis-regulatory region sequence-specific DNA binding"/>
    <property type="evidence" value="ECO:0007669"/>
    <property type="project" value="TreeGrafter"/>
</dbReference>
<feature type="compositionally biased region" description="Polar residues" evidence="1">
    <location>
        <begin position="1272"/>
        <end position="1286"/>
    </location>
</feature>
<feature type="region of interest" description="Disordered" evidence="1">
    <location>
        <begin position="259"/>
        <end position="564"/>
    </location>
</feature>
<feature type="compositionally biased region" description="Basic and acidic residues" evidence="1">
    <location>
        <begin position="413"/>
        <end position="425"/>
    </location>
</feature>
<dbReference type="PROSITE" id="PS50090">
    <property type="entry name" value="MYB_LIKE"/>
    <property type="match status" value="2"/>
</dbReference>
<feature type="compositionally biased region" description="Polar residues" evidence="1">
    <location>
        <begin position="874"/>
        <end position="897"/>
    </location>
</feature>
<feature type="compositionally biased region" description="Low complexity" evidence="1">
    <location>
        <begin position="1223"/>
        <end position="1234"/>
    </location>
</feature>